<dbReference type="GeneID" id="114327443"/>
<dbReference type="Proteomes" id="UP001652700">
    <property type="component" value="Unplaced"/>
</dbReference>
<dbReference type="RefSeq" id="XP_028131870.1">
    <property type="nucleotide sequence ID" value="XM_028276069.1"/>
</dbReference>
<feature type="domain" description="SUN" evidence="8">
    <location>
        <begin position="558"/>
        <end position="718"/>
    </location>
</feature>
<accession>A0A6P7FEU0</accession>
<dbReference type="EnsemblMetazoa" id="XM_028276069.2">
    <property type="protein sequence ID" value="XP_028131870.1"/>
    <property type="gene ID" value="LOC114327443"/>
</dbReference>
<dbReference type="AlphaFoldDB" id="A0A6P7FEU0"/>
<name>A0A6P7FEU0_DIAVI</name>
<evidence type="ECO:0000313" key="11">
    <source>
        <dbReference type="RefSeq" id="XP_028131870.1"/>
    </source>
</evidence>
<gene>
    <name evidence="11" type="primary">LOC114327443</name>
</gene>
<dbReference type="Pfam" id="PF07738">
    <property type="entry name" value="Sad1_UNC"/>
    <property type="match status" value="1"/>
</dbReference>
<dbReference type="PANTHER" id="PTHR12911">
    <property type="entry name" value="SAD1/UNC-84-LIKE PROTEIN-RELATED"/>
    <property type="match status" value="1"/>
</dbReference>
<dbReference type="InParanoid" id="A0A6P7FEU0"/>
<evidence type="ECO:0000256" key="1">
    <source>
        <dbReference type="ARBA" id="ARBA00004370"/>
    </source>
</evidence>
<evidence type="ECO:0000259" key="8">
    <source>
        <dbReference type="PROSITE" id="PS51469"/>
    </source>
</evidence>
<reference evidence="9" key="2">
    <citation type="submission" date="2025-05" db="UniProtKB">
        <authorList>
            <consortium name="EnsemblMetazoa"/>
        </authorList>
    </citation>
    <scope>IDENTIFICATION</scope>
</reference>
<evidence type="ECO:0000256" key="6">
    <source>
        <dbReference type="SAM" id="MobiDB-lite"/>
    </source>
</evidence>
<dbReference type="KEGG" id="dvv:114327443"/>
<dbReference type="GO" id="GO:0043495">
    <property type="term" value="F:protein-membrane adaptor activity"/>
    <property type="evidence" value="ECO:0007669"/>
    <property type="project" value="TreeGrafter"/>
</dbReference>
<evidence type="ECO:0000256" key="5">
    <source>
        <dbReference type="ARBA" id="ARBA00023136"/>
    </source>
</evidence>
<dbReference type="PANTHER" id="PTHR12911:SF8">
    <property type="entry name" value="KLAROID PROTEIN-RELATED"/>
    <property type="match status" value="1"/>
</dbReference>
<evidence type="ECO:0000256" key="4">
    <source>
        <dbReference type="ARBA" id="ARBA00023054"/>
    </source>
</evidence>
<dbReference type="InterPro" id="IPR012919">
    <property type="entry name" value="SUN_dom"/>
</dbReference>
<dbReference type="GO" id="GO:0034993">
    <property type="term" value="C:meiotic nuclear membrane microtubule tethering complex"/>
    <property type="evidence" value="ECO:0007669"/>
    <property type="project" value="TreeGrafter"/>
</dbReference>
<dbReference type="FunCoup" id="A0A6P7FEU0">
    <property type="interactions" value="89"/>
</dbReference>
<keyword evidence="5 7" id="KW-0472">Membrane</keyword>
<protein>
    <submittedName>
        <fullName evidence="11">Uncharacterized protein LOC114327443</fullName>
    </submittedName>
</protein>
<dbReference type="PROSITE" id="PS51469">
    <property type="entry name" value="SUN"/>
    <property type="match status" value="1"/>
</dbReference>
<dbReference type="FunFam" id="2.60.120.260:FF:000009">
    <property type="entry name" value="SUN domain-containing protein 1 isoform X1"/>
    <property type="match status" value="1"/>
</dbReference>
<keyword evidence="10" id="KW-1185">Reference proteome</keyword>
<evidence type="ECO:0000256" key="3">
    <source>
        <dbReference type="ARBA" id="ARBA00022989"/>
    </source>
</evidence>
<keyword evidence="4" id="KW-0175">Coiled coil</keyword>
<feature type="region of interest" description="Disordered" evidence="6">
    <location>
        <begin position="40"/>
        <end position="101"/>
    </location>
</feature>
<dbReference type="Gene3D" id="2.60.120.260">
    <property type="entry name" value="Galactose-binding domain-like"/>
    <property type="match status" value="1"/>
</dbReference>
<sequence>MDIRSRRSKSRTPFTQVEEFSKAFLEKEVIVENNVRVTRSSTSFKVKDSTSEAVDEVTSTNARPITKSSSHQSERVSRQWHNTSDYSSEGENEVSSTKTISQNERNQMIQDARAAANGGSEVSALDLYKKSGRYWDVYPKTDYTYSPLSGDRVELAPGVVAMPNMSRKTIHSVHSSSDESHLFTNVEHKHTNTESYISRSPSELNTNYKPRQLFNNNYESSYSKTSHKTVTTTWWTRVRTSTVTTVTKIVTTILSILYFGFRSTVSWFSKLHKLSSTVMLLDTWLLWKNDNKNKAAKLAALCLIPLLLLGGWSIWSNLGSMLSKGESELSVPVIVPEPEVKSTEAINIIPPVQVEPEVNNNDDNEVFINQQKIIDGLKDEIIKLRSDMVEAERVRQEDLNRIMSGLNSDSRSEKAVFWTQRINRCCKNPYIDIDNYISKVLTNFINDPEFLRNQKGFNEYLRTILIARQELEYKIGNITSNFDTKYDNLVNENTLKLMEEVTSRIKREISKESKQIDRTSGEVLSISDQHIKKIVKGVLDVYDADKTGLVDYAMESMGAQVLSTRCTENYHSGNAVVSVLGIPLWYPVNSPRTVITPGISPGQCWAFQNFPGFIMIRLSRRIKVEAFSMEHINRLLVPNSEIDSAPKHFEVYGLKDENDSDLVLLGEYVYEYDGDALQFFDVEKDDQIFEIIELRIVSNHGNPKYTCLYRFRVHGKLIS</sequence>
<feature type="transmembrane region" description="Helical" evidence="7">
    <location>
        <begin position="298"/>
        <end position="315"/>
    </location>
</feature>
<feature type="compositionally biased region" description="Polar residues" evidence="6">
    <location>
        <begin position="79"/>
        <end position="101"/>
    </location>
</feature>
<evidence type="ECO:0000313" key="9">
    <source>
        <dbReference type="EnsemblMetazoa" id="XP_028131870.1"/>
    </source>
</evidence>
<evidence type="ECO:0000256" key="7">
    <source>
        <dbReference type="SAM" id="Phobius"/>
    </source>
</evidence>
<reference evidence="11" key="1">
    <citation type="submission" date="2025-04" db="UniProtKB">
        <authorList>
            <consortium name="RefSeq"/>
        </authorList>
    </citation>
    <scope>IDENTIFICATION</scope>
    <source>
        <tissue evidence="11">Whole insect</tissue>
    </source>
</reference>
<evidence type="ECO:0000313" key="10">
    <source>
        <dbReference type="Proteomes" id="UP001652700"/>
    </source>
</evidence>
<dbReference type="InterPro" id="IPR045119">
    <property type="entry name" value="SUN1-5"/>
</dbReference>
<comment type="subcellular location">
    <subcellularLocation>
        <location evidence="1">Membrane</location>
    </subcellularLocation>
</comment>
<dbReference type="OrthoDB" id="342281at2759"/>
<organism evidence="11">
    <name type="scientific">Diabrotica virgifera virgifera</name>
    <name type="common">western corn rootworm</name>
    <dbReference type="NCBI Taxonomy" id="50390"/>
    <lineage>
        <taxon>Eukaryota</taxon>
        <taxon>Metazoa</taxon>
        <taxon>Ecdysozoa</taxon>
        <taxon>Arthropoda</taxon>
        <taxon>Hexapoda</taxon>
        <taxon>Insecta</taxon>
        <taxon>Pterygota</taxon>
        <taxon>Neoptera</taxon>
        <taxon>Endopterygota</taxon>
        <taxon>Coleoptera</taxon>
        <taxon>Polyphaga</taxon>
        <taxon>Cucujiformia</taxon>
        <taxon>Chrysomeloidea</taxon>
        <taxon>Chrysomelidae</taxon>
        <taxon>Galerucinae</taxon>
        <taxon>Diabroticina</taxon>
        <taxon>Diabroticites</taxon>
        <taxon>Diabrotica</taxon>
    </lineage>
</organism>
<keyword evidence="3 7" id="KW-1133">Transmembrane helix</keyword>
<proteinExistence type="predicted"/>
<feature type="compositionally biased region" description="Polar residues" evidence="6">
    <location>
        <begin position="57"/>
        <end position="71"/>
    </location>
</feature>
<keyword evidence="2 7" id="KW-0812">Transmembrane</keyword>
<evidence type="ECO:0000256" key="2">
    <source>
        <dbReference type="ARBA" id="ARBA00022692"/>
    </source>
</evidence>